<dbReference type="EMBL" id="REGR01000007">
    <property type="protein sequence ID" value="RXZ43687.1"/>
    <property type="molecule type" value="Genomic_DNA"/>
</dbReference>
<organism evidence="1 2">
    <name type="scientific">Crenobacter cavernae</name>
    <dbReference type="NCBI Taxonomy" id="2290923"/>
    <lineage>
        <taxon>Bacteria</taxon>
        <taxon>Pseudomonadati</taxon>
        <taxon>Pseudomonadota</taxon>
        <taxon>Betaproteobacteria</taxon>
        <taxon>Neisseriales</taxon>
        <taxon>Neisseriaceae</taxon>
        <taxon>Crenobacter</taxon>
    </lineage>
</organism>
<comment type="caution">
    <text evidence="1">The sequence shown here is derived from an EMBL/GenBank/DDBJ whole genome shotgun (WGS) entry which is preliminary data.</text>
</comment>
<keyword evidence="2" id="KW-1185">Reference proteome</keyword>
<dbReference type="Proteomes" id="UP000290682">
    <property type="component" value="Unassembled WGS sequence"/>
</dbReference>
<gene>
    <name evidence="1" type="ORF">EBB06_08735</name>
</gene>
<sequence>MTASQTARTAPNTALAVSAGVRRLCRPVHAVTLPGDLSEYLMQARRIDAATFAGVQSAVPLRGAVFFVLKTLQRRRAAVC</sequence>
<protein>
    <submittedName>
        <fullName evidence="1">Uncharacterized protein</fullName>
    </submittedName>
</protein>
<name>A0ABY0FG81_9NEIS</name>
<evidence type="ECO:0000313" key="1">
    <source>
        <dbReference type="EMBL" id="RXZ43687.1"/>
    </source>
</evidence>
<evidence type="ECO:0000313" key="2">
    <source>
        <dbReference type="Proteomes" id="UP000290682"/>
    </source>
</evidence>
<accession>A0ABY0FG81</accession>
<reference evidence="1 2" key="1">
    <citation type="submission" date="2018-10" db="EMBL/GenBank/DDBJ databases">
        <title>Draft genome of Fastidiocella sp. strain 375T, a bacterium isolated from a karstic cave dripping water.</title>
        <authorList>
            <person name="Coelho C."/>
            <person name="Verissimo A."/>
            <person name="Tiago I."/>
        </authorList>
    </citation>
    <scope>NUCLEOTIDE SEQUENCE [LARGE SCALE GENOMIC DNA]</scope>
    <source>
        <strain evidence="1 2">CAVE-375</strain>
    </source>
</reference>
<dbReference type="RefSeq" id="WP_129212821.1">
    <property type="nucleotide sequence ID" value="NZ_REGR01000007.1"/>
</dbReference>
<proteinExistence type="predicted"/>